<dbReference type="PANTHER" id="PTHR13315:SF4">
    <property type="entry name" value="METALLOPHOSPHOESTERASE, ISOFORM E"/>
    <property type="match status" value="1"/>
</dbReference>
<feature type="transmembrane region" description="Helical" evidence="6">
    <location>
        <begin position="500"/>
        <end position="520"/>
    </location>
</feature>
<dbReference type="InterPro" id="IPR033308">
    <property type="entry name" value="PGAP5/Cdc1/Ted1"/>
</dbReference>
<dbReference type="InterPro" id="IPR029052">
    <property type="entry name" value="Metallo-depent_PP-like"/>
</dbReference>
<dbReference type="PANTHER" id="PTHR13315">
    <property type="entry name" value="METALLO PHOSPHOESTERASE RELATED"/>
    <property type="match status" value="1"/>
</dbReference>
<keyword evidence="9" id="KW-1185">Reference proteome</keyword>
<feature type="region of interest" description="Disordered" evidence="5">
    <location>
        <begin position="410"/>
        <end position="445"/>
    </location>
</feature>
<dbReference type="Pfam" id="PF00149">
    <property type="entry name" value="Metallophos"/>
    <property type="match status" value="1"/>
</dbReference>
<evidence type="ECO:0000256" key="1">
    <source>
        <dbReference type="ARBA" id="ARBA00004141"/>
    </source>
</evidence>
<dbReference type="InParanoid" id="A0A0C2SZ49"/>
<name>A0A0C2SZ49_AMAMK</name>
<protein>
    <recommendedName>
        <fullName evidence="7">Calcineurin-like phosphoesterase domain-containing protein</fullName>
    </recommendedName>
</protein>
<dbReference type="OrthoDB" id="5977743at2759"/>
<evidence type="ECO:0000256" key="6">
    <source>
        <dbReference type="SAM" id="Phobius"/>
    </source>
</evidence>
<reference evidence="8 9" key="1">
    <citation type="submission" date="2014-04" db="EMBL/GenBank/DDBJ databases">
        <title>Evolutionary Origins and Diversification of the Mycorrhizal Mutualists.</title>
        <authorList>
            <consortium name="DOE Joint Genome Institute"/>
            <consortium name="Mycorrhizal Genomics Consortium"/>
            <person name="Kohler A."/>
            <person name="Kuo A."/>
            <person name="Nagy L.G."/>
            <person name="Floudas D."/>
            <person name="Copeland A."/>
            <person name="Barry K.W."/>
            <person name="Cichocki N."/>
            <person name="Veneault-Fourrey C."/>
            <person name="LaButti K."/>
            <person name="Lindquist E.A."/>
            <person name="Lipzen A."/>
            <person name="Lundell T."/>
            <person name="Morin E."/>
            <person name="Murat C."/>
            <person name="Riley R."/>
            <person name="Ohm R."/>
            <person name="Sun H."/>
            <person name="Tunlid A."/>
            <person name="Henrissat B."/>
            <person name="Grigoriev I.V."/>
            <person name="Hibbett D.S."/>
            <person name="Martin F."/>
        </authorList>
    </citation>
    <scope>NUCLEOTIDE SEQUENCE [LARGE SCALE GENOMIC DNA]</scope>
    <source>
        <strain evidence="8 9">Koide BX008</strain>
    </source>
</reference>
<sequence>MRLSRKRTIKVLRIIWTGITLWFEYGVFWNAVRTCDWPDSRLGVSLTTAKPTHVLVIGDPQILDRHSYPGRLPILKYITQVLVDINMRKSWREATRLRPDAVVFVGDMMDSGRLPMPDAEYEAYYNRFKAIFTSNQDVPEYFIPGNHDIGLRIPTTESQKARERYASHFGPFNSHVTMAGYNLVMLDALGLAEEDYLRERSGMPYGDLRPVSGGTVKFVETVADSIKPPVIIFSHIPLYRPDGTDCGPSRESGTIREGFGESYQNLLSQAATEFLLRELKPSLIFSGDDHDYCEYNHTVKLIGNVVVQAREVTVKSLSMAMNVRRPGFQLLSLLPRQYWKPDATIVHADELCLLPDQVSIYLTVYLPLLVFSLFLVLLVNVNNQRTHSVSKGPDAAGTSFQRRVIMLKQRSTSGRDKQDEGHITSNDHDDHNSERLPSPASNSPPRPFTHWSWSFTLLGRRRRIFIPEPLGGFISYSLPLISDFLGVRNLRHRGSVRNSIHDVGIIAIFPVSIIVLISLWTKNF</sequence>
<evidence type="ECO:0000256" key="3">
    <source>
        <dbReference type="ARBA" id="ARBA00022989"/>
    </source>
</evidence>
<dbReference type="Proteomes" id="UP000054549">
    <property type="component" value="Unassembled WGS sequence"/>
</dbReference>
<dbReference type="Gene3D" id="3.60.21.10">
    <property type="match status" value="1"/>
</dbReference>
<dbReference type="GO" id="GO:0005783">
    <property type="term" value="C:endoplasmic reticulum"/>
    <property type="evidence" value="ECO:0007669"/>
    <property type="project" value="TreeGrafter"/>
</dbReference>
<evidence type="ECO:0000256" key="2">
    <source>
        <dbReference type="ARBA" id="ARBA00022692"/>
    </source>
</evidence>
<feature type="compositionally biased region" description="Basic and acidic residues" evidence="5">
    <location>
        <begin position="413"/>
        <end position="434"/>
    </location>
</feature>
<keyword evidence="3 6" id="KW-1133">Transmembrane helix</keyword>
<keyword evidence="2 6" id="KW-0812">Transmembrane</keyword>
<evidence type="ECO:0000313" key="9">
    <source>
        <dbReference type="Proteomes" id="UP000054549"/>
    </source>
</evidence>
<keyword evidence="4 6" id="KW-0472">Membrane</keyword>
<evidence type="ECO:0000256" key="5">
    <source>
        <dbReference type="SAM" id="MobiDB-lite"/>
    </source>
</evidence>
<feature type="domain" description="Calcineurin-like phosphoesterase" evidence="7">
    <location>
        <begin position="53"/>
        <end position="292"/>
    </location>
</feature>
<dbReference type="GO" id="GO:0006506">
    <property type="term" value="P:GPI anchor biosynthetic process"/>
    <property type="evidence" value="ECO:0007669"/>
    <property type="project" value="InterPro"/>
</dbReference>
<accession>A0A0C2SZ49</accession>
<feature type="transmembrane region" description="Helical" evidence="6">
    <location>
        <begin position="360"/>
        <end position="381"/>
    </location>
</feature>
<dbReference type="AlphaFoldDB" id="A0A0C2SZ49"/>
<dbReference type="EMBL" id="KN818227">
    <property type="protein sequence ID" value="KIL68830.1"/>
    <property type="molecule type" value="Genomic_DNA"/>
</dbReference>
<dbReference type="InterPro" id="IPR004843">
    <property type="entry name" value="Calcineurin-like_PHP"/>
</dbReference>
<evidence type="ECO:0000256" key="4">
    <source>
        <dbReference type="ARBA" id="ARBA00023136"/>
    </source>
</evidence>
<dbReference type="FunCoup" id="A0A0C2SZ49">
    <property type="interactions" value="221"/>
</dbReference>
<evidence type="ECO:0000313" key="8">
    <source>
        <dbReference type="EMBL" id="KIL68830.1"/>
    </source>
</evidence>
<dbReference type="STRING" id="946122.A0A0C2SZ49"/>
<comment type="subcellular location">
    <subcellularLocation>
        <location evidence="1">Membrane</location>
        <topology evidence="1">Multi-pass membrane protein</topology>
    </subcellularLocation>
</comment>
<organism evidence="8 9">
    <name type="scientific">Amanita muscaria (strain Koide BX008)</name>
    <dbReference type="NCBI Taxonomy" id="946122"/>
    <lineage>
        <taxon>Eukaryota</taxon>
        <taxon>Fungi</taxon>
        <taxon>Dikarya</taxon>
        <taxon>Basidiomycota</taxon>
        <taxon>Agaricomycotina</taxon>
        <taxon>Agaricomycetes</taxon>
        <taxon>Agaricomycetidae</taxon>
        <taxon>Agaricales</taxon>
        <taxon>Pluteineae</taxon>
        <taxon>Amanitaceae</taxon>
        <taxon>Amanita</taxon>
    </lineage>
</organism>
<dbReference type="HOGENOM" id="CLU_011607_4_1_1"/>
<gene>
    <name evidence="8" type="ORF">M378DRAFT_176437</name>
</gene>
<proteinExistence type="predicted"/>
<dbReference type="GO" id="GO:0016787">
    <property type="term" value="F:hydrolase activity"/>
    <property type="evidence" value="ECO:0007669"/>
    <property type="project" value="InterPro"/>
</dbReference>
<dbReference type="SUPFAM" id="SSF56300">
    <property type="entry name" value="Metallo-dependent phosphatases"/>
    <property type="match status" value="1"/>
</dbReference>
<dbReference type="GO" id="GO:0016020">
    <property type="term" value="C:membrane"/>
    <property type="evidence" value="ECO:0007669"/>
    <property type="project" value="UniProtKB-SubCell"/>
</dbReference>
<evidence type="ECO:0000259" key="7">
    <source>
        <dbReference type="Pfam" id="PF00149"/>
    </source>
</evidence>